<gene>
    <name evidence="1" type="ORF">BT96DRAFT_926102</name>
</gene>
<sequence length="108" mass="12499">MVTVFGSICPKLRTIAYGQDIWTNIPLSFRSENGRIWLPNLCGFSREIEDPKITQWLLDMISFQDAYLRPRLLPVSVSHELVRSRAERMLCEIDRRMGLEDGEAQSLT</sequence>
<reference evidence="1" key="1">
    <citation type="journal article" date="2019" name="Environ. Microbiol.">
        <title>Fungal ecological strategies reflected in gene transcription - a case study of two litter decomposers.</title>
        <authorList>
            <person name="Barbi F."/>
            <person name="Kohler A."/>
            <person name="Barry K."/>
            <person name="Baskaran P."/>
            <person name="Daum C."/>
            <person name="Fauchery L."/>
            <person name="Ihrmark K."/>
            <person name="Kuo A."/>
            <person name="LaButti K."/>
            <person name="Lipzen A."/>
            <person name="Morin E."/>
            <person name="Grigoriev I.V."/>
            <person name="Henrissat B."/>
            <person name="Lindahl B."/>
            <person name="Martin F."/>
        </authorList>
    </citation>
    <scope>NUCLEOTIDE SEQUENCE</scope>
    <source>
        <strain evidence="1">JB14</strain>
    </source>
</reference>
<proteinExistence type="predicted"/>
<protein>
    <submittedName>
        <fullName evidence="1">Uncharacterized protein</fullName>
    </submittedName>
</protein>
<dbReference type="Proteomes" id="UP000799118">
    <property type="component" value="Unassembled WGS sequence"/>
</dbReference>
<accession>A0A6A4GYP0</accession>
<dbReference type="AlphaFoldDB" id="A0A6A4GYP0"/>
<evidence type="ECO:0000313" key="1">
    <source>
        <dbReference type="EMBL" id="KAE9390137.1"/>
    </source>
</evidence>
<dbReference type="EMBL" id="ML769669">
    <property type="protein sequence ID" value="KAE9390137.1"/>
    <property type="molecule type" value="Genomic_DNA"/>
</dbReference>
<organism evidence="1 2">
    <name type="scientific">Gymnopus androsaceus JB14</name>
    <dbReference type="NCBI Taxonomy" id="1447944"/>
    <lineage>
        <taxon>Eukaryota</taxon>
        <taxon>Fungi</taxon>
        <taxon>Dikarya</taxon>
        <taxon>Basidiomycota</taxon>
        <taxon>Agaricomycotina</taxon>
        <taxon>Agaricomycetes</taxon>
        <taxon>Agaricomycetidae</taxon>
        <taxon>Agaricales</taxon>
        <taxon>Marasmiineae</taxon>
        <taxon>Omphalotaceae</taxon>
        <taxon>Gymnopus</taxon>
    </lineage>
</organism>
<keyword evidence="2" id="KW-1185">Reference proteome</keyword>
<name>A0A6A4GYP0_9AGAR</name>
<evidence type="ECO:0000313" key="2">
    <source>
        <dbReference type="Proteomes" id="UP000799118"/>
    </source>
</evidence>